<keyword evidence="6" id="KW-1185">Reference proteome</keyword>
<dbReference type="Gene3D" id="2.150.10.10">
    <property type="entry name" value="Serralysin-like metalloprotease, C-terminal"/>
    <property type="match status" value="3"/>
</dbReference>
<name>A0ABV0CUC1_9SPHN</name>
<dbReference type="PANTHER" id="PTHR38340:SF1">
    <property type="entry name" value="S-LAYER PROTEIN"/>
    <property type="match status" value="1"/>
</dbReference>
<dbReference type="PANTHER" id="PTHR38340">
    <property type="entry name" value="S-LAYER PROTEIN"/>
    <property type="match status" value="1"/>
</dbReference>
<dbReference type="RefSeq" id="WP_346783895.1">
    <property type="nucleotide sequence ID" value="NZ_JBDLBR010000001.1"/>
</dbReference>
<evidence type="ECO:0000313" key="5">
    <source>
        <dbReference type="EMBL" id="MEN7536463.1"/>
    </source>
</evidence>
<dbReference type="InterPro" id="IPR010566">
    <property type="entry name" value="Haemolys_ca-bd"/>
</dbReference>
<evidence type="ECO:0000259" key="4">
    <source>
        <dbReference type="Pfam" id="PF06594"/>
    </source>
</evidence>
<dbReference type="Pfam" id="PF00353">
    <property type="entry name" value="HemolysinCabind"/>
    <property type="match status" value="4"/>
</dbReference>
<dbReference type="SUPFAM" id="SSF51120">
    <property type="entry name" value="beta-Roll"/>
    <property type="match status" value="4"/>
</dbReference>
<feature type="domain" description="Haemolysin-type calcium binding-related" evidence="4">
    <location>
        <begin position="1509"/>
        <end position="1549"/>
    </location>
</feature>
<dbReference type="EMBL" id="JBDLBR010000001">
    <property type="protein sequence ID" value="MEN7536463.1"/>
    <property type="molecule type" value="Genomic_DNA"/>
</dbReference>
<comment type="subcellular location">
    <subcellularLocation>
        <location evidence="1">Secreted</location>
    </subcellularLocation>
</comment>
<gene>
    <name evidence="5" type="ORF">ABDJ38_04690</name>
</gene>
<evidence type="ECO:0000313" key="6">
    <source>
        <dbReference type="Proteomes" id="UP001484535"/>
    </source>
</evidence>
<dbReference type="InterPro" id="IPR050557">
    <property type="entry name" value="RTX_toxin/Mannuronan_C5-epim"/>
</dbReference>
<dbReference type="InterPro" id="IPR018511">
    <property type="entry name" value="Hemolysin-typ_Ca-bd_CS"/>
</dbReference>
<evidence type="ECO:0000256" key="1">
    <source>
        <dbReference type="ARBA" id="ARBA00004613"/>
    </source>
</evidence>
<dbReference type="Pfam" id="PF06594">
    <property type="entry name" value="HCBP_related"/>
    <property type="match status" value="2"/>
</dbReference>
<protein>
    <submittedName>
        <fullName evidence="5">Calcium-binding protein</fullName>
    </submittedName>
</protein>
<comment type="caution">
    <text evidence="5">The sequence shown here is derived from an EMBL/GenBank/DDBJ whole genome shotgun (WGS) entry which is preliminary data.</text>
</comment>
<feature type="non-terminal residue" evidence="5">
    <location>
        <position position="1636"/>
    </location>
</feature>
<dbReference type="InterPro" id="IPR001343">
    <property type="entry name" value="Hemolysn_Ca-bd"/>
</dbReference>
<feature type="domain" description="Haemolysin-type calcium binding-related" evidence="4">
    <location>
        <begin position="1390"/>
        <end position="1429"/>
    </location>
</feature>
<accession>A0ABV0CUC1</accession>
<dbReference type="PRINTS" id="PR00313">
    <property type="entry name" value="CABNDNGRPT"/>
</dbReference>
<dbReference type="PROSITE" id="PS00330">
    <property type="entry name" value="HEMOLYSIN_CALCIUM"/>
    <property type="match status" value="4"/>
</dbReference>
<dbReference type="InterPro" id="IPR011049">
    <property type="entry name" value="Serralysin-like_metalloprot_C"/>
</dbReference>
<proteinExistence type="predicted"/>
<feature type="region of interest" description="Disordered" evidence="3">
    <location>
        <begin position="1183"/>
        <end position="1205"/>
    </location>
</feature>
<evidence type="ECO:0000256" key="3">
    <source>
        <dbReference type="SAM" id="MobiDB-lite"/>
    </source>
</evidence>
<sequence>MGGLSDFQERLQDAVESARIKLGTEFTLTADRAGAYLEVAQVLLDEGKAWAGVDDNTSKRYIDAAHMLQEQAEITTYSGPNGTAAIVGNLNAKLANGELYGVSLDVFSYNIDSAIIGFLENVARTGDVDSISQNNILAVDGLVWDTYGLLDYFPGNAIRFDYNASLGSSVWALATEEQRARLYGSEQKLSLEDSIAIGAAIGSAQAFSIGKLPSSFGFDDPQAISNLALGGSIDAVDSNGGHWRLIKSTDNVISIINNDSESPVFGHTAYVDNHIDLAGFWQKVGLELAASFFPATIFSKFTDPFIDPATGEVSYFLSQEDIDEIKNFMGADYGLLGVRQSYVGGGAVLSLQDLLNSTPNAVGGGRTNGLTVLPDPNNPGSNIIVVTAPSYNGGGTRISTIEIGEDSNGEPVVGRNVSIELASDGTILSGEVSDEEATRILNLAQAAEIRQQLEAYAKAAAANQPPKLLYDDLGNLIGLDDGVTGGGATSEIAQAFLTARIASDGTLILAGHTTKLVALDPRTKIGRYQISAGTDAYGRETVQEWDFNLASQDATYSGITRTTDGAVTVTHDDNGPTTIRLIDSPINIDFVDAAGILAGTFGRYIAGDDVITQTVTSAVLATIADNFGDVLNTLAFDGGTATADNLSHAFDGIDQELLENLKSAGVGAVSSYLTAQLVDVIGIGGLPGDLLATEAGQVINTILSNGASGDYVFEGLSTMSLANAAGSFLGNKLAEEIASWDELGEQIGAQIGSAIGAAIGSSVPIIGTAIGAFIGDLIGGLIGGLFTGKPESGAILGYDANTGLFTVDDVWKKDGGKRAVARQLGDTASATLNGIIGAVGGELLNGAAIEGGSYGMRSKSYVYWKDGTSSDNRLKFEEAQDLLNYGVMRAAEEFQIIGGDIIAKRAFYNTMALGVTTSSSVDDGDPNAGGVPQDTGNFTHVDYGLDMLLGNLSLAERLNTYLRNSASINALMAAEPDSVFSIEWLLTFSQAIDLGLLKRNAHDWDGGFSYLLDQGGIDARDVGFQFNALSREGNGERIMTLDGAVLEDTVDSGSKTVIHGSDSDDVLTATSGGTRNGVASGSLYHVANVIHGGGGNDVIRAGDTGDDLFGDAGNDILIGGALDDWLFGGEGDDVLDAGGGSGNVLFGGSGSDRLLGADGDSSDPMNSGSDWLEGASGDDILSSLGGDDYLEGGQGDDRIDGGEGNDTIIFRKGDGHDLLSDSGSSTTEHDVLEFGEEIAASDITVVAHSGGVDLSLLVGAVSSGDRIDLRGAVTNLAQGIEETSFTGGSWSKADITNRAVLAKTAGSAVTGTSADETLRGTIYDDTLSGGGGIDTLSGGDGSDEYVFNLGDGDVTIEDIGAAVDVDRVVFGAGIALSDLSISYDAARPNDIILTIGAGGDTLTLRNQDPGDGSRSIEELRFADGASLTLRDLYRMGSGRAFEGTTSDAPPGSWNKDISAGNSAATFSYALGDGAVRLSGYGSGNDTLLFGVEISPGDVILTRNPGDTRDVVVRFASAGGVVLINDQDANSFAGFESFQFADGTVWDRATVTQKLAYRAGSGAGDTINDGASSTMIDAGLGDDIVVAGGGADTLAGGSGNDLLIGGGNNDTYLFNLGDGQDIIQDDSHGWGGGYGGT</sequence>
<dbReference type="Proteomes" id="UP001484535">
    <property type="component" value="Unassembled WGS sequence"/>
</dbReference>
<evidence type="ECO:0000256" key="2">
    <source>
        <dbReference type="ARBA" id="ARBA00022525"/>
    </source>
</evidence>
<keyword evidence="2" id="KW-0964">Secreted</keyword>
<reference evidence="5 6" key="1">
    <citation type="submission" date="2024-05" db="EMBL/GenBank/DDBJ databases">
        <authorList>
            <person name="Park S."/>
        </authorList>
    </citation>
    <scope>NUCLEOTIDE SEQUENCE [LARGE SCALE GENOMIC DNA]</scope>
    <source>
        <strain evidence="5 6">DGU5</strain>
    </source>
</reference>
<organism evidence="5 6">
    <name type="scientific">Aurantiacibacter flavus</name>
    <dbReference type="NCBI Taxonomy" id="3145232"/>
    <lineage>
        <taxon>Bacteria</taxon>
        <taxon>Pseudomonadati</taxon>
        <taxon>Pseudomonadota</taxon>
        <taxon>Alphaproteobacteria</taxon>
        <taxon>Sphingomonadales</taxon>
        <taxon>Erythrobacteraceae</taxon>
        <taxon>Aurantiacibacter</taxon>
    </lineage>
</organism>